<feature type="transmembrane region" description="Helical" evidence="1">
    <location>
        <begin position="174"/>
        <end position="193"/>
    </location>
</feature>
<gene>
    <name evidence="2" type="ORF">ACFOGP_22725</name>
</gene>
<keyword evidence="1" id="KW-1133">Transmembrane helix</keyword>
<reference evidence="3" key="1">
    <citation type="journal article" date="2019" name="Int. J. Syst. Evol. Microbiol.">
        <title>The Global Catalogue of Microorganisms (GCM) 10K type strain sequencing project: providing services to taxonomists for standard genome sequencing and annotation.</title>
        <authorList>
            <consortium name="The Broad Institute Genomics Platform"/>
            <consortium name="The Broad Institute Genome Sequencing Center for Infectious Disease"/>
            <person name="Wu L."/>
            <person name="Ma J."/>
        </authorList>
    </citation>
    <scope>NUCLEOTIDE SEQUENCE [LARGE SCALE GENOMIC DNA]</scope>
    <source>
        <strain evidence="3">KCTC 52366</strain>
    </source>
</reference>
<evidence type="ECO:0000256" key="1">
    <source>
        <dbReference type="SAM" id="Phobius"/>
    </source>
</evidence>
<feature type="transmembrane region" description="Helical" evidence="1">
    <location>
        <begin position="200"/>
        <end position="220"/>
    </location>
</feature>
<dbReference type="Proteomes" id="UP001595632">
    <property type="component" value="Unassembled WGS sequence"/>
</dbReference>
<evidence type="ECO:0000313" key="2">
    <source>
        <dbReference type="EMBL" id="MFC3145554.1"/>
    </source>
</evidence>
<dbReference type="PANTHER" id="PTHR38457:SF1">
    <property type="entry name" value="REGULATOR ABRB-RELATED"/>
    <property type="match status" value="1"/>
</dbReference>
<comment type="caution">
    <text evidence="2">The sequence shown here is derived from an EMBL/GenBank/DDBJ whole genome shotgun (WGS) entry which is preliminary data.</text>
</comment>
<dbReference type="InterPro" id="IPR007820">
    <property type="entry name" value="AbrB_fam"/>
</dbReference>
<feature type="transmembrane region" description="Helical" evidence="1">
    <location>
        <begin position="144"/>
        <end position="162"/>
    </location>
</feature>
<dbReference type="PIRSF" id="PIRSF038991">
    <property type="entry name" value="Protein_AbrB"/>
    <property type="match status" value="1"/>
</dbReference>
<dbReference type="NCBIfam" id="TIGR03082">
    <property type="entry name" value="Gneg_AbrB_dup"/>
    <property type="match status" value="2"/>
</dbReference>
<feature type="transmembrane region" description="Helical" evidence="1">
    <location>
        <begin position="78"/>
        <end position="101"/>
    </location>
</feature>
<proteinExistence type="predicted"/>
<dbReference type="Pfam" id="PF05145">
    <property type="entry name" value="AbrB"/>
    <property type="match status" value="1"/>
</dbReference>
<sequence>MIRLILILCFGGVLGAGANVLGLPLPWLVSPLVGTAILSLSGVRVKTPPQLRKIGQLVAAVAIGTTFTPEVVEGLASYVGIIFVCAAASIAAGILSASIVARSGVGFDTAYFASMPGGVAEMSIMAERYGGDTALVAVAQSMRIILVVLTLPVLLVLLSGDAGARTPLPQTMPLSWLGLFGMLVGAVLLGWLLDRLKVMNAYFLAGLAMGGFAILGPVRISSVPSEFVNVAQVMIGVALGSRVEPKILLQMRKFLPATVGGTVFLILFNVVLSWGVAVATGLDFQTLALATSPGGVAEMSITATALHLLAPMVTAFHLVRILIIVLMSAPLYRACRKLVR</sequence>
<organism evidence="2 3">
    <name type="scientific">Psychromarinibacter halotolerans</name>
    <dbReference type="NCBI Taxonomy" id="1775175"/>
    <lineage>
        <taxon>Bacteria</taxon>
        <taxon>Pseudomonadati</taxon>
        <taxon>Pseudomonadota</taxon>
        <taxon>Alphaproteobacteria</taxon>
        <taxon>Rhodobacterales</taxon>
        <taxon>Paracoccaceae</taxon>
        <taxon>Psychromarinibacter</taxon>
    </lineage>
</organism>
<feature type="transmembrane region" description="Helical" evidence="1">
    <location>
        <begin position="308"/>
        <end position="332"/>
    </location>
</feature>
<evidence type="ECO:0000313" key="3">
    <source>
        <dbReference type="Proteomes" id="UP001595632"/>
    </source>
</evidence>
<dbReference type="RefSeq" id="WP_275632509.1">
    <property type="nucleotide sequence ID" value="NZ_JARGYD010000003.1"/>
</dbReference>
<dbReference type="InterPro" id="IPR017516">
    <property type="entry name" value="AbrB_dup"/>
</dbReference>
<keyword evidence="1" id="KW-0472">Membrane</keyword>
<name>A0ABV7GZC7_9RHOB</name>
<dbReference type="PANTHER" id="PTHR38457">
    <property type="entry name" value="REGULATOR ABRB-RELATED"/>
    <property type="match status" value="1"/>
</dbReference>
<keyword evidence="3" id="KW-1185">Reference proteome</keyword>
<feature type="transmembrane region" description="Helical" evidence="1">
    <location>
        <begin position="255"/>
        <end position="277"/>
    </location>
</feature>
<dbReference type="EMBL" id="JBHRTB010000010">
    <property type="protein sequence ID" value="MFC3145554.1"/>
    <property type="molecule type" value="Genomic_DNA"/>
</dbReference>
<accession>A0ABV7GZC7</accession>
<protein>
    <submittedName>
        <fullName evidence="2">AbrB family transcriptional regulator</fullName>
    </submittedName>
</protein>
<keyword evidence="1" id="KW-0812">Transmembrane</keyword>